<evidence type="ECO:0000256" key="1">
    <source>
        <dbReference type="ARBA" id="ARBA00005578"/>
    </source>
</evidence>
<dbReference type="Gene3D" id="3.30.300.90">
    <property type="entry name" value="BolA-like"/>
    <property type="match status" value="1"/>
</dbReference>
<dbReference type="InterPro" id="IPR002634">
    <property type="entry name" value="BolA"/>
</dbReference>
<dbReference type="SUPFAM" id="SSF82657">
    <property type="entry name" value="BolA-like"/>
    <property type="match status" value="1"/>
</dbReference>
<dbReference type="Proteomes" id="UP000809910">
    <property type="component" value="Unassembled WGS sequence"/>
</dbReference>
<keyword evidence="4" id="KW-1185">Reference proteome</keyword>
<comment type="caution">
    <text evidence="3">The sequence shown here is derived from an EMBL/GenBank/DDBJ whole genome shotgun (WGS) entry which is preliminary data.</text>
</comment>
<sequence length="105" mass="12115">MSRKLDIEHQLSGELSPIFLTVEDESKNHHVPEGAETHFKVTVVSSRFNELSRIARHRMVNNLLKAEFDKGLHALSMHLYTESEWNQKITPVLKSPSCKDGYKNR</sequence>
<proteinExistence type="inferred from homology"/>
<evidence type="ECO:0000256" key="2">
    <source>
        <dbReference type="RuleBase" id="RU003860"/>
    </source>
</evidence>
<comment type="similarity">
    <text evidence="1 2">Belongs to the BolA/IbaG family.</text>
</comment>
<gene>
    <name evidence="3" type="ORF">I5282_14290</name>
</gene>
<dbReference type="InterPro" id="IPR050961">
    <property type="entry name" value="BolA/IbaG_stress_morph_reg"/>
</dbReference>
<protein>
    <submittedName>
        <fullName evidence="3">BolA family transcriptional regulator</fullName>
    </submittedName>
</protein>
<name>A0ABS1WEN1_9GAMM</name>
<dbReference type="InterPro" id="IPR036065">
    <property type="entry name" value="BolA-like_sf"/>
</dbReference>
<evidence type="ECO:0000313" key="4">
    <source>
        <dbReference type="Proteomes" id="UP000809910"/>
    </source>
</evidence>
<dbReference type="PANTHER" id="PTHR46229:SF2">
    <property type="entry name" value="BOLA-LIKE PROTEIN 1"/>
    <property type="match status" value="1"/>
</dbReference>
<dbReference type="PANTHER" id="PTHR46229">
    <property type="entry name" value="BOLA TRANSCRIPTION REGULATOR"/>
    <property type="match status" value="1"/>
</dbReference>
<reference evidence="3 4" key="1">
    <citation type="submission" date="2020-12" db="EMBL/GenBank/DDBJ databases">
        <title>WGS of Legionella: environmental sample.</title>
        <authorList>
            <person name="Cristino S."/>
            <person name="Girolamini L."/>
            <person name="Salaris S."/>
            <person name="Pascale M.R."/>
            <person name="Mazzotta M."/>
            <person name="Orsini M."/>
            <person name="Grottola A."/>
        </authorList>
    </citation>
    <scope>NUCLEOTIDE SEQUENCE [LARGE SCALE GENOMIC DNA]</scope>
    <source>
        <strain evidence="3 4">30cs62</strain>
    </source>
</reference>
<evidence type="ECO:0000313" key="3">
    <source>
        <dbReference type="EMBL" id="MBL7527730.1"/>
    </source>
</evidence>
<dbReference type="EMBL" id="JADWVN010000026">
    <property type="protein sequence ID" value="MBL7527730.1"/>
    <property type="molecule type" value="Genomic_DNA"/>
</dbReference>
<dbReference type="Pfam" id="PF01722">
    <property type="entry name" value="BolA"/>
    <property type="match status" value="1"/>
</dbReference>
<dbReference type="RefSeq" id="WP_203108745.1">
    <property type="nucleotide sequence ID" value="NZ_JADOBG010000010.1"/>
</dbReference>
<dbReference type="PIRSF" id="PIRSF003113">
    <property type="entry name" value="BolA"/>
    <property type="match status" value="1"/>
</dbReference>
<accession>A0ABS1WEN1</accession>
<organism evidence="3 4">
    <name type="scientific">Legionella bononiensis</name>
    <dbReference type="NCBI Taxonomy" id="2793102"/>
    <lineage>
        <taxon>Bacteria</taxon>
        <taxon>Pseudomonadati</taxon>
        <taxon>Pseudomonadota</taxon>
        <taxon>Gammaproteobacteria</taxon>
        <taxon>Legionellales</taxon>
        <taxon>Legionellaceae</taxon>
        <taxon>Legionella</taxon>
    </lineage>
</organism>